<dbReference type="Proteomes" id="UP000190890">
    <property type="component" value="Unassembled WGS sequence"/>
</dbReference>
<keyword evidence="3" id="KW-1185">Reference proteome</keyword>
<feature type="chain" id="PRO_5013046128" evidence="1">
    <location>
        <begin position="30"/>
        <end position="644"/>
    </location>
</feature>
<dbReference type="AlphaFoldDB" id="A0A1S8T768"/>
<dbReference type="Gene3D" id="2.160.20.20">
    <property type="match status" value="1"/>
</dbReference>
<proteinExistence type="predicted"/>
<name>A0A1S8T768_9CLOT</name>
<dbReference type="EMBL" id="LZZM01000216">
    <property type="protein sequence ID" value="OOM73469.1"/>
    <property type="molecule type" value="Genomic_DNA"/>
</dbReference>
<dbReference type="OrthoDB" id="7054234at2"/>
<keyword evidence="1" id="KW-0732">Signal</keyword>
<protein>
    <submittedName>
        <fullName evidence="2">Uncharacterized protein</fullName>
    </submittedName>
</protein>
<feature type="signal peptide" evidence="1">
    <location>
        <begin position="1"/>
        <end position="29"/>
    </location>
</feature>
<organism evidence="2 3">
    <name type="scientific">Clostridium puniceum</name>
    <dbReference type="NCBI Taxonomy" id="29367"/>
    <lineage>
        <taxon>Bacteria</taxon>
        <taxon>Bacillati</taxon>
        <taxon>Bacillota</taxon>
        <taxon>Clostridia</taxon>
        <taxon>Eubacteriales</taxon>
        <taxon>Clostridiaceae</taxon>
        <taxon>Clostridium</taxon>
    </lineage>
</organism>
<dbReference type="RefSeq" id="WP_077849476.1">
    <property type="nucleotide sequence ID" value="NZ_LZZM01000216.1"/>
</dbReference>
<evidence type="ECO:0000313" key="2">
    <source>
        <dbReference type="EMBL" id="OOM73469.1"/>
    </source>
</evidence>
<evidence type="ECO:0000256" key="1">
    <source>
        <dbReference type="SAM" id="SignalP"/>
    </source>
</evidence>
<dbReference type="InterPro" id="IPR012332">
    <property type="entry name" value="Autotransporter_pectin_lyase_C"/>
</dbReference>
<comment type="caution">
    <text evidence="2">The sequence shown here is derived from an EMBL/GenBank/DDBJ whole genome shotgun (WGS) entry which is preliminary data.</text>
</comment>
<accession>A0A1S8T768</accession>
<dbReference type="STRING" id="29367.CLPUN_45520"/>
<evidence type="ECO:0000313" key="3">
    <source>
        <dbReference type="Proteomes" id="UP000190890"/>
    </source>
</evidence>
<reference evidence="2 3" key="1">
    <citation type="submission" date="2016-05" db="EMBL/GenBank/DDBJ databases">
        <title>Microbial solvent formation.</title>
        <authorList>
            <person name="Poehlein A."/>
            <person name="Montoya Solano J.D."/>
            <person name="Flitsch S."/>
            <person name="Krabben P."/>
            <person name="Duerre P."/>
            <person name="Daniel R."/>
        </authorList>
    </citation>
    <scope>NUCLEOTIDE SEQUENCE [LARGE SCALE GENOMIC DNA]</scope>
    <source>
        <strain evidence="2 3">DSM 2619</strain>
    </source>
</reference>
<sequence>MNNKNRTKVLIACAIVGSLIIPPSYPVLAETITQSPIEVNSLAASLKVDSNWVVTRTTQLNQLTIANGATITAPEGYDVTLTVNGIGKTIQPGTFKGNVVLSVTKQNVVQYAKANLTHYFRQALYIDANGVIDDKSVTAAVVGGKMANTSADNIKINSEEENFNGIYVKGGTYAINGAKMNLIGNGGNDFAGFGTGIMSTGRDTTLVVNGADVHTHGAIRPAIIAADGSNLIVKNSNIKAEDGILSEDYKPNVQMGYMKAAPWMLGISGNCRATNVLGNNTTATYINSSITSEGWGVLSTDDCNDIKLTAINSDITINGKSGYGAYAIGNAVDCFYGSKITVPDYGLIITGGNGVFGSSNKTNLYTLNGNLKLNLTSDELKSLKEKETIVKSKRFGVMWHGNGSVDVKDGTVFDTGKTTFLVKGASASINVDGSKGAKLKSRDGVIIQLMDNDDPGPVMTDGIMYNTGVYHEPTEAATVDTTHDTTSFTKDTDTVANFSNINIAGNFYNSTRGGTSKDMMGNDISLAKNLSLNFNNTKITGVISASTAKHAIDTITSEEYEELGEVTNTPSVAVNNGVIVSLNNGSTWTVTGNSYLTGITITDSSKIMAPNGYKVTMKVDGVATNIVVGTYKGKVEVGVTQITN</sequence>
<gene>
    <name evidence="2" type="ORF">CLPUN_45520</name>
</gene>